<accession>A0A1L4D087</accession>
<sequence length="228" mass="26559">MKFRVHFFRHINPLFKTLGYSFFLILCTACSTLYSTNTPQSAIDDVKYQPVLEKWRKKVSAYKDLELKFTASAVLVSPEMEDSYRLRMLEIQGNQEQVDSKIILNKDTISVVVDLFTRSESYLDLDDKRFWNINLIINGKTINPLSVNRYRKPELLTPYFPKGSVWSRFYVVVFKLPVEILNGRNAKDLFELNEAKSQMPLGQDRTIIFSMNSSEAQAQFSWELSLIN</sequence>
<protein>
    <submittedName>
        <fullName evidence="1">Uncharacterized protein</fullName>
    </submittedName>
</protein>
<dbReference type="AlphaFoldDB" id="A0A1L4D087"/>
<dbReference type="STRING" id="1915309.AXG55_06665"/>
<evidence type="ECO:0000313" key="1">
    <source>
        <dbReference type="EMBL" id="APJ03604.1"/>
    </source>
</evidence>
<dbReference type="KEGG" id="saqi:AXG55_06665"/>
<name>A0A1L4D087_9BACT</name>
<gene>
    <name evidence="1" type="ORF">AXG55_06665</name>
</gene>
<dbReference type="RefSeq" id="WP_148697343.1">
    <property type="nucleotide sequence ID" value="NZ_CP017834.1"/>
</dbReference>
<dbReference type="OrthoDB" id="5294536at2"/>
<dbReference type="EMBL" id="CP017834">
    <property type="protein sequence ID" value="APJ03604.1"/>
    <property type="molecule type" value="Genomic_DNA"/>
</dbReference>
<dbReference type="Proteomes" id="UP000184731">
    <property type="component" value="Chromosome"/>
</dbReference>
<proteinExistence type="predicted"/>
<reference evidence="1 2" key="1">
    <citation type="submission" date="2016-10" db="EMBL/GenBank/DDBJ databases">
        <title>Silvanigrella aquatica sp. nov., isolated from a freshwater lake located in the Black Forest, Germany, description of Silvanigrellaceae fam. nov., Silvanigrellales ord. nov., reclassification of the order Bdellovibrionales in the class Oligoflexia, reclassification of the families Bacteriovoracaceae and Halobacteriovoraceae in the new order Bacteriovoracales ord. nov., and reclassification of the family Pseudobacteriovoracaceae in the order Oligoflexiales.</title>
        <authorList>
            <person name="Hahn M.W."/>
            <person name="Schmidt J."/>
            <person name="Koll U."/>
            <person name="Rohde M."/>
            <person name="Verbag S."/>
            <person name="Pitt A."/>
            <person name="Nakai R."/>
            <person name="Naganuma T."/>
            <person name="Lang E."/>
        </authorList>
    </citation>
    <scope>NUCLEOTIDE SEQUENCE [LARGE SCALE GENOMIC DNA]</scope>
    <source>
        <strain evidence="1 2">MWH-Nonnen-W8red</strain>
    </source>
</reference>
<evidence type="ECO:0000313" key="2">
    <source>
        <dbReference type="Proteomes" id="UP000184731"/>
    </source>
</evidence>
<organism evidence="1 2">
    <name type="scientific">Silvanigrella aquatica</name>
    <dbReference type="NCBI Taxonomy" id="1915309"/>
    <lineage>
        <taxon>Bacteria</taxon>
        <taxon>Pseudomonadati</taxon>
        <taxon>Bdellovibrionota</taxon>
        <taxon>Oligoflexia</taxon>
        <taxon>Silvanigrellales</taxon>
        <taxon>Silvanigrellaceae</taxon>
        <taxon>Silvanigrella</taxon>
    </lineage>
</organism>
<keyword evidence="2" id="KW-1185">Reference proteome</keyword>